<keyword evidence="1" id="KW-1133">Transmembrane helix</keyword>
<feature type="transmembrane region" description="Helical" evidence="1">
    <location>
        <begin position="182"/>
        <end position="204"/>
    </location>
</feature>
<accession>A0AAV5TJL6</accession>
<proteinExistence type="predicted"/>
<evidence type="ECO:0008006" key="4">
    <source>
        <dbReference type="Google" id="ProtNLM"/>
    </source>
</evidence>
<reference evidence="2" key="1">
    <citation type="submission" date="2023-10" db="EMBL/GenBank/DDBJ databases">
        <title>Genome assembly of Pristionchus species.</title>
        <authorList>
            <person name="Yoshida K."/>
            <person name="Sommer R.J."/>
        </authorList>
    </citation>
    <scope>NUCLEOTIDE SEQUENCE</scope>
    <source>
        <strain evidence="2">RS0144</strain>
    </source>
</reference>
<keyword evidence="3" id="KW-1185">Reference proteome</keyword>
<protein>
    <recommendedName>
        <fullName evidence="4">G protein-coupled receptor</fullName>
    </recommendedName>
</protein>
<feature type="transmembrane region" description="Helical" evidence="1">
    <location>
        <begin position="39"/>
        <end position="56"/>
    </location>
</feature>
<evidence type="ECO:0000256" key="1">
    <source>
        <dbReference type="SAM" id="Phobius"/>
    </source>
</evidence>
<dbReference type="AlphaFoldDB" id="A0AAV5TJL6"/>
<comment type="caution">
    <text evidence="2">The sequence shown here is derived from an EMBL/GenBank/DDBJ whole genome shotgun (WGS) entry which is preliminary data.</text>
</comment>
<keyword evidence="1" id="KW-0812">Transmembrane</keyword>
<dbReference type="EMBL" id="BTSX01000004">
    <property type="protein sequence ID" value="GMS94457.1"/>
    <property type="molecule type" value="Genomic_DNA"/>
</dbReference>
<evidence type="ECO:0000313" key="3">
    <source>
        <dbReference type="Proteomes" id="UP001432027"/>
    </source>
</evidence>
<organism evidence="2 3">
    <name type="scientific">Pristionchus entomophagus</name>
    <dbReference type="NCBI Taxonomy" id="358040"/>
    <lineage>
        <taxon>Eukaryota</taxon>
        <taxon>Metazoa</taxon>
        <taxon>Ecdysozoa</taxon>
        <taxon>Nematoda</taxon>
        <taxon>Chromadorea</taxon>
        <taxon>Rhabditida</taxon>
        <taxon>Rhabditina</taxon>
        <taxon>Diplogasteromorpha</taxon>
        <taxon>Diplogasteroidea</taxon>
        <taxon>Neodiplogasteridae</taxon>
        <taxon>Pristionchus</taxon>
    </lineage>
</organism>
<keyword evidence="1" id="KW-0472">Membrane</keyword>
<feature type="non-terminal residue" evidence="2">
    <location>
        <position position="212"/>
    </location>
</feature>
<feature type="transmembrane region" description="Helical" evidence="1">
    <location>
        <begin position="106"/>
        <end position="125"/>
    </location>
</feature>
<evidence type="ECO:0000313" key="2">
    <source>
        <dbReference type="EMBL" id="GMS94457.1"/>
    </source>
</evidence>
<sequence length="212" mass="24452">MIIGESHNWSANLAVPMSDWNYQVSCCRDGIIALRVLESVNILVTSIVAALGLQILRKTKILHINLRMLVVAYLVNDLTLLYVRILDILNVSGLLDEHPDLQLLRISSWMFGMIMPLTIVLERIYATRNHTTYENALLYYARYTRKHANRIMEMRFRLMTNNVANRYQVIEAQRCSHMLKWYIPYQAVMTISTIASAIAIRALVLTESAAFY</sequence>
<dbReference type="Proteomes" id="UP001432027">
    <property type="component" value="Unassembled WGS sequence"/>
</dbReference>
<gene>
    <name evidence="2" type="ORF">PENTCL1PPCAC_16632</name>
</gene>
<name>A0AAV5TJL6_9BILA</name>
<feature type="transmembrane region" description="Helical" evidence="1">
    <location>
        <begin position="68"/>
        <end position="86"/>
    </location>
</feature>